<dbReference type="Pfam" id="PF00753">
    <property type="entry name" value="Lactamase_B"/>
    <property type="match status" value="1"/>
</dbReference>
<proteinExistence type="inferred from homology"/>
<dbReference type="Proteomes" id="UP000323653">
    <property type="component" value="Chromosome"/>
</dbReference>
<dbReference type="PANTHER" id="PTHR42978:SF6">
    <property type="entry name" value="QUORUM-QUENCHING LACTONASE YTNP-RELATED"/>
    <property type="match status" value="1"/>
</dbReference>
<protein>
    <submittedName>
        <fullName evidence="6">MBL fold metallo-hydrolase</fullName>
    </submittedName>
</protein>
<name>A0A5C0VKZ6_9SPHI</name>
<dbReference type="InterPro" id="IPR051013">
    <property type="entry name" value="MBL_superfamily_lactonases"/>
</dbReference>
<dbReference type="RefSeq" id="WP_149074610.1">
    <property type="nucleotide sequence ID" value="NZ_CP043329.1"/>
</dbReference>
<dbReference type="GO" id="GO:0016787">
    <property type="term" value="F:hydrolase activity"/>
    <property type="evidence" value="ECO:0007669"/>
    <property type="project" value="UniProtKB-KW"/>
</dbReference>
<evidence type="ECO:0000256" key="2">
    <source>
        <dbReference type="ARBA" id="ARBA00022723"/>
    </source>
</evidence>
<keyword evidence="2" id="KW-0479">Metal-binding</keyword>
<evidence type="ECO:0000313" key="7">
    <source>
        <dbReference type="Proteomes" id="UP000323653"/>
    </source>
</evidence>
<sequence>MKLHTLDTGFFKLDGGAMFGVVPKAIWNKTNPADENNLCTWAMRCLLIEDGDKIILVDNGIGDKQDEKFLSHYHLHGDASLDSSLAKLGYNKDDITDVILTHLHFDHCGGSIIKKGDELVPAFKNANYWSNQQHWEWAVLPNAREKASFLKENILPIHESGQLKFIPVEDGYAFSENINIRFAFGHTDAMMLPEIHIDGTTFLYMADLLPSVGHIPQPYVMSYDMFPLKTLEEKKRILELAEKNNYILILEHDPIHECCTLQMTEKGIRLHKTFDLKDYKQQIV</sequence>
<dbReference type="Gene3D" id="3.60.15.10">
    <property type="entry name" value="Ribonuclease Z/Hydroxyacylglutathione hydrolase-like"/>
    <property type="match status" value="1"/>
</dbReference>
<keyword evidence="7" id="KW-1185">Reference proteome</keyword>
<dbReference type="EMBL" id="CP043329">
    <property type="protein sequence ID" value="QEK51654.1"/>
    <property type="molecule type" value="Genomic_DNA"/>
</dbReference>
<dbReference type="GO" id="GO:0046872">
    <property type="term" value="F:metal ion binding"/>
    <property type="evidence" value="ECO:0007669"/>
    <property type="project" value="UniProtKB-KW"/>
</dbReference>
<reference evidence="6 7" key="1">
    <citation type="submission" date="2019-08" db="EMBL/GenBank/DDBJ databases">
        <title>Pedobacter sp. nov., isolated from Han river, South Korea.</title>
        <authorList>
            <person name="Lee D.-H."/>
            <person name="Kim Y.-S."/>
            <person name="Hwang E.-M."/>
            <person name="Le Tran T.C."/>
            <person name="Cha C.-J."/>
        </authorList>
    </citation>
    <scope>NUCLEOTIDE SEQUENCE [LARGE SCALE GENOMIC DNA]</scope>
    <source>
        <strain evidence="6 7">CJ43</strain>
    </source>
</reference>
<keyword evidence="3 6" id="KW-0378">Hydrolase</keyword>
<evidence type="ECO:0000259" key="5">
    <source>
        <dbReference type="SMART" id="SM00849"/>
    </source>
</evidence>
<dbReference type="InterPro" id="IPR001279">
    <property type="entry name" value="Metallo-B-lactamas"/>
</dbReference>
<dbReference type="SMART" id="SM00849">
    <property type="entry name" value="Lactamase_B"/>
    <property type="match status" value="1"/>
</dbReference>
<dbReference type="InterPro" id="IPR036866">
    <property type="entry name" value="RibonucZ/Hydroxyglut_hydro"/>
</dbReference>
<dbReference type="SUPFAM" id="SSF56281">
    <property type="entry name" value="Metallo-hydrolase/oxidoreductase"/>
    <property type="match status" value="1"/>
</dbReference>
<keyword evidence="4" id="KW-0862">Zinc</keyword>
<evidence type="ECO:0000256" key="3">
    <source>
        <dbReference type="ARBA" id="ARBA00022801"/>
    </source>
</evidence>
<comment type="similarity">
    <text evidence="1">Belongs to the metallo-beta-lactamase superfamily.</text>
</comment>
<dbReference type="KEGG" id="pej:FYC62_08265"/>
<accession>A0A5C0VKZ6</accession>
<evidence type="ECO:0000256" key="4">
    <source>
        <dbReference type="ARBA" id="ARBA00022833"/>
    </source>
</evidence>
<evidence type="ECO:0000256" key="1">
    <source>
        <dbReference type="ARBA" id="ARBA00007749"/>
    </source>
</evidence>
<gene>
    <name evidence="6" type="ORF">FYC62_08265</name>
</gene>
<evidence type="ECO:0000313" key="6">
    <source>
        <dbReference type="EMBL" id="QEK51654.1"/>
    </source>
</evidence>
<feature type="domain" description="Metallo-beta-lactamase" evidence="5">
    <location>
        <begin position="42"/>
        <end position="252"/>
    </location>
</feature>
<dbReference type="AlphaFoldDB" id="A0A5C0VKZ6"/>
<dbReference type="PANTHER" id="PTHR42978">
    <property type="entry name" value="QUORUM-QUENCHING LACTONASE YTNP-RELATED-RELATED"/>
    <property type="match status" value="1"/>
</dbReference>
<organism evidence="6 7">
    <name type="scientific">Pedobacter aquae</name>
    <dbReference type="NCBI Taxonomy" id="2605747"/>
    <lineage>
        <taxon>Bacteria</taxon>
        <taxon>Pseudomonadati</taxon>
        <taxon>Bacteroidota</taxon>
        <taxon>Sphingobacteriia</taxon>
        <taxon>Sphingobacteriales</taxon>
        <taxon>Sphingobacteriaceae</taxon>
        <taxon>Pedobacter</taxon>
    </lineage>
</organism>
<dbReference type="CDD" id="cd16281">
    <property type="entry name" value="metallo-hydrolase-like_MBL-fold"/>
    <property type="match status" value="1"/>
</dbReference>